<evidence type="ECO:0000256" key="6">
    <source>
        <dbReference type="PROSITE-ProRule" id="PRU00221"/>
    </source>
</evidence>
<reference evidence="8" key="1">
    <citation type="journal article" date="2002" name="Science">
        <title>The draft genome of Ciona intestinalis: insights into chordate and vertebrate origins.</title>
        <authorList>
            <person name="Dehal P."/>
            <person name="Satou Y."/>
            <person name="Campbell R.K."/>
            <person name="Chapman J."/>
            <person name="Degnan B."/>
            <person name="De Tomaso A."/>
            <person name="Davidson B."/>
            <person name="Di Gregorio A."/>
            <person name="Gelpke M."/>
            <person name="Goodstein D.M."/>
            <person name="Harafuji N."/>
            <person name="Hastings K.E."/>
            <person name="Ho I."/>
            <person name="Hotta K."/>
            <person name="Huang W."/>
            <person name="Kawashima T."/>
            <person name="Lemaire P."/>
            <person name="Martinez D."/>
            <person name="Meinertzhagen I.A."/>
            <person name="Necula S."/>
            <person name="Nonaka M."/>
            <person name="Putnam N."/>
            <person name="Rash S."/>
            <person name="Saiga H."/>
            <person name="Satake M."/>
            <person name="Terry A."/>
            <person name="Yamada L."/>
            <person name="Wang H.G."/>
            <person name="Awazu S."/>
            <person name="Azumi K."/>
            <person name="Boore J."/>
            <person name="Branno M."/>
            <person name="Chin-Bow S."/>
            <person name="DeSantis R."/>
            <person name="Doyle S."/>
            <person name="Francino P."/>
            <person name="Keys D.N."/>
            <person name="Haga S."/>
            <person name="Hayashi H."/>
            <person name="Hino K."/>
            <person name="Imai K.S."/>
            <person name="Inaba K."/>
            <person name="Kano S."/>
            <person name="Kobayashi K."/>
            <person name="Kobayashi M."/>
            <person name="Lee B.I."/>
            <person name="Makabe K.W."/>
            <person name="Manohar C."/>
            <person name="Matassi G."/>
            <person name="Medina M."/>
            <person name="Mochizuki Y."/>
            <person name="Mount S."/>
            <person name="Morishita T."/>
            <person name="Miura S."/>
            <person name="Nakayama A."/>
            <person name="Nishizaka S."/>
            <person name="Nomoto H."/>
            <person name="Ohta F."/>
            <person name="Oishi K."/>
            <person name="Rigoutsos I."/>
            <person name="Sano M."/>
            <person name="Sasaki A."/>
            <person name="Sasakura Y."/>
            <person name="Shoguchi E."/>
            <person name="Shin-i T."/>
            <person name="Spagnuolo A."/>
            <person name="Stainier D."/>
            <person name="Suzuki M.M."/>
            <person name="Tassy O."/>
            <person name="Takatori N."/>
            <person name="Tokuoka M."/>
            <person name="Yagi K."/>
            <person name="Yoshizaki F."/>
            <person name="Wada S."/>
            <person name="Zhang C."/>
            <person name="Hyatt P.D."/>
            <person name="Larimer F."/>
            <person name="Detter C."/>
            <person name="Doggett N."/>
            <person name="Glavina T."/>
            <person name="Hawkins T."/>
            <person name="Richardson P."/>
            <person name="Lucas S."/>
            <person name="Kohara Y."/>
            <person name="Levine M."/>
            <person name="Satoh N."/>
            <person name="Rokhsar D.S."/>
        </authorList>
    </citation>
    <scope>NUCLEOTIDE SEQUENCE [LARGE SCALE GENOMIC DNA]</scope>
</reference>
<feature type="repeat" description="WD" evidence="6">
    <location>
        <begin position="363"/>
        <end position="404"/>
    </location>
</feature>
<dbReference type="OMA" id="YYAQIRA"/>
<keyword evidence="3" id="KW-0677">Repeat</keyword>
<gene>
    <name evidence="7" type="primary">LOC100184287</name>
</gene>
<keyword evidence="8" id="KW-1185">Reference proteome</keyword>
<dbReference type="InterPro" id="IPR011992">
    <property type="entry name" value="EF-hand-dom_pair"/>
</dbReference>
<dbReference type="Proteomes" id="UP000008144">
    <property type="component" value="Unassembled WGS sequence"/>
</dbReference>
<proteinExistence type="predicted"/>
<dbReference type="PROSITE" id="PS50082">
    <property type="entry name" value="WD_REPEATS_2"/>
    <property type="match status" value="2"/>
</dbReference>
<dbReference type="FunFam" id="2.130.10.10:FF:000427">
    <property type="entry name" value="WD repeat domain 66"/>
    <property type="match status" value="1"/>
</dbReference>
<dbReference type="Gene3D" id="2.130.10.10">
    <property type="entry name" value="YVTN repeat-like/Quinoprotein amine dehydrogenase"/>
    <property type="match status" value="2"/>
</dbReference>
<comment type="subcellular location">
    <subcellularLocation>
        <location evidence="1">Cell projection</location>
        <location evidence="1">Cilium</location>
    </subcellularLocation>
</comment>
<evidence type="ECO:0000313" key="7">
    <source>
        <dbReference type="Ensembl" id="ENSCINP00000023071.2"/>
    </source>
</evidence>
<dbReference type="InterPro" id="IPR015943">
    <property type="entry name" value="WD40/YVTN_repeat-like_dom_sf"/>
</dbReference>
<reference evidence="7" key="2">
    <citation type="submission" date="2025-08" db="UniProtKB">
        <authorList>
            <consortium name="Ensembl"/>
        </authorList>
    </citation>
    <scope>IDENTIFICATION</scope>
</reference>
<name>F7ABS5_CIOIN</name>
<dbReference type="InterPro" id="IPR050630">
    <property type="entry name" value="WD_repeat_EMAP"/>
</dbReference>
<dbReference type="SMART" id="SM00320">
    <property type="entry name" value="WD40"/>
    <property type="match status" value="9"/>
</dbReference>
<keyword evidence="4" id="KW-0966">Cell projection</keyword>
<dbReference type="HOGENOM" id="CLU_007087_1_0_1"/>
<dbReference type="GO" id="GO:0031514">
    <property type="term" value="C:motile cilium"/>
    <property type="evidence" value="ECO:0000318"/>
    <property type="project" value="GO_Central"/>
</dbReference>
<dbReference type="Pfam" id="PF00400">
    <property type="entry name" value="WD40"/>
    <property type="match status" value="3"/>
</dbReference>
<dbReference type="STRING" id="7719.ENSCINP00000023071"/>
<accession>F7ABS5</accession>
<dbReference type="InterPro" id="IPR001680">
    <property type="entry name" value="WD40_rpt"/>
</dbReference>
<evidence type="ECO:0000256" key="2">
    <source>
        <dbReference type="ARBA" id="ARBA00022574"/>
    </source>
</evidence>
<dbReference type="Gene3D" id="1.10.238.10">
    <property type="entry name" value="EF-hand"/>
    <property type="match status" value="1"/>
</dbReference>
<dbReference type="Ensembl" id="ENSCINT00000023317.2">
    <property type="protein sequence ID" value="ENSCINP00000023071.2"/>
    <property type="gene ID" value="ENSCING00000012330.2"/>
</dbReference>
<dbReference type="PROSITE" id="PS50294">
    <property type="entry name" value="WD_REPEATS_REGION"/>
    <property type="match status" value="1"/>
</dbReference>
<evidence type="ECO:0000256" key="4">
    <source>
        <dbReference type="ARBA" id="ARBA00023273"/>
    </source>
</evidence>
<protein>
    <recommendedName>
        <fullName evidence="5">Cilia- and flagella-associated protein 251</fullName>
    </recommendedName>
</protein>
<dbReference type="SUPFAM" id="SSF47473">
    <property type="entry name" value="EF-hand"/>
    <property type="match status" value="1"/>
</dbReference>
<sequence>PLNLEWTFGFNRKVPSINLTDGTRNIILYAGAHVALLYDYKRNQQKILQGHGNSITCMACSEDKRWVATGDKGPGSCVILWDTYTGIPVQTIFGIHDESGVVALAMSTDAKYIVTVSATTPQTVSIWDWTESVEQPIFSTEINPRWNLQTFVTFHPNDNQQFVTNSDSQVVFYSWAFQESGTLKHHAPFLSDSVFNRAIGLFSQTVFQVGLGTTPSGRALTATSLGNIVVWNPERGNGRKGGVVGSHQKRALKLVRVKDRALTCITCTDDLIVTGDTLGHVRFYDNQLNLVNWYQNLKIRVVTGVSFQYNPDFRLDRIPEINKYPEDATIQAKTFAVNDFIVSTKSAEVVHVEADGSKVTNILKEHDSAVHAIAASPTKPWICIGSYSGILKVWDYSTKEVVVTRLFQNKAKIQCIAYNHNGLQLAVGMTTGLVVILDAISLDEEVSFHYACDVITHCLFSHNSRYLATADGHHTTTVFIFGSDNEWKYLGRYKAHYDIIQDLSFGIDLDSNQPRLLTLGKDRVLVEYDLQGSSKDDLRLLSVERIEQSALPLCITWYPPVTKESFLVVGNDQYKMKLFNTTTKMCRKTLLGPTYGSPAKLMSIVPTPPSGDPSIHRLLTYATNDKIGLQLLPLDGNPHRSASMIAHPNGVSRLACSNDGRFVFTAGGVDSTVHMWSVNATSLSSVAALGGEGLIPFYGLLEGGREGEMFGELENYFYFAQLRSQGINTTDERETSNVVQLDQVPFLMRALGFYPSEQEIEDMLNEVKFSKYVDTGEYVTNINLADFIKLYVNHRPAFGLSPDEITEAFNVLATRTDDSEASVDRSTLLSVLQRKGEHMTEHELAECLTTLLGFNPEGGFDVDDVINYDTVNKDLEDSLPEFVTADIFANEMLGLHLYDATH</sequence>
<dbReference type="PANTHER" id="PTHR13720:SF13">
    <property type="entry name" value="CILIA- AND FLAGELLA-ASSOCIATED PROTEIN 251"/>
    <property type="match status" value="1"/>
</dbReference>
<evidence type="ECO:0000256" key="3">
    <source>
        <dbReference type="ARBA" id="ARBA00022737"/>
    </source>
</evidence>
<dbReference type="SUPFAM" id="SSF50978">
    <property type="entry name" value="WD40 repeat-like"/>
    <property type="match status" value="2"/>
</dbReference>
<evidence type="ECO:0000256" key="5">
    <source>
        <dbReference type="ARBA" id="ARBA00040994"/>
    </source>
</evidence>
<dbReference type="GeneTree" id="ENSGT00390000013370"/>
<evidence type="ECO:0000256" key="1">
    <source>
        <dbReference type="ARBA" id="ARBA00004138"/>
    </source>
</evidence>
<keyword evidence="2 6" id="KW-0853">WD repeat</keyword>
<organism evidence="7 8">
    <name type="scientific">Ciona intestinalis</name>
    <name type="common">Transparent sea squirt</name>
    <name type="synonym">Ascidia intestinalis</name>
    <dbReference type="NCBI Taxonomy" id="7719"/>
    <lineage>
        <taxon>Eukaryota</taxon>
        <taxon>Metazoa</taxon>
        <taxon>Chordata</taxon>
        <taxon>Tunicata</taxon>
        <taxon>Ascidiacea</taxon>
        <taxon>Phlebobranchia</taxon>
        <taxon>Cionidae</taxon>
        <taxon>Ciona</taxon>
    </lineage>
</organism>
<evidence type="ECO:0000313" key="8">
    <source>
        <dbReference type="Proteomes" id="UP000008144"/>
    </source>
</evidence>
<dbReference type="InParanoid" id="F7ABS5"/>
<feature type="repeat" description="WD" evidence="6">
    <location>
        <begin position="644"/>
        <end position="686"/>
    </location>
</feature>
<dbReference type="InterPro" id="IPR036322">
    <property type="entry name" value="WD40_repeat_dom_sf"/>
</dbReference>
<dbReference type="PANTHER" id="PTHR13720">
    <property type="entry name" value="WD-40 REPEAT PROTEIN"/>
    <property type="match status" value="1"/>
</dbReference>
<reference evidence="7" key="3">
    <citation type="submission" date="2025-09" db="UniProtKB">
        <authorList>
            <consortium name="Ensembl"/>
        </authorList>
    </citation>
    <scope>IDENTIFICATION</scope>
</reference>
<dbReference type="AlphaFoldDB" id="F7ABS5"/>